<dbReference type="Proteomes" id="UP001396334">
    <property type="component" value="Unassembled WGS sequence"/>
</dbReference>
<comment type="caution">
    <text evidence="1">The sequence shown here is derived from an EMBL/GenBank/DDBJ whole genome shotgun (WGS) entry which is preliminary data.</text>
</comment>
<sequence>MCLFQGSKPVLPTKRASRFLETRRRWWLREHDWIEVHFLVLHGMDDTVTDPKVSQKTMPQLIKQSNYSKASYKISSSNPNEKP</sequence>
<organism evidence="1 2">
    <name type="scientific">Hibiscus sabdariffa</name>
    <name type="common">roselle</name>
    <dbReference type="NCBI Taxonomy" id="183260"/>
    <lineage>
        <taxon>Eukaryota</taxon>
        <taxon>Viridiplantae</taxon>
        <taxon>Streptophyta</taxon>
        <taxon>Embryophyta</taxon>
        <taxon>Tracheophyta</taxon>
        <taxon>Spermatophyta</taxon>
        <taxon>Magnoliopsida</taxon>
        <taxon>eudicotyledons</taxon>
        <taxon>Gunneridae</taxon>
        <taxon>Pentapetalae</taxon>
        <taxon>rosids</taxon>
        <taxon>malvids</taxon>
        <taxon>Malvales</taxon>
        <taxon>Malvaceae</taxon>
        <taxon>Malvoideae</taxon>
        <taxon>Hibiscus</taxon>
    </lineage>
</organism>
<dbReference type="EMBL" id="JBBPBN010000089">
    <property type="protein sequence ID" value="KAK8981423.1"/>
    <property type="molecule type" value="Genomic_DNA"/>
</dbReference>
<name>A0ABR2NZG8_9ROSI</name>
<evidence type="ECO:0000313" key="2">
    <source>
        <dbReference type="Proteomes" id="UP001396334"/>
    </source>
</evidence>
<reference evidence="1 2" key="1">
    <citation type="journal article" date="2024" name="G3 (Bethesda)">
        <title>Genome assembly of Hibiscus sabdariffa L. provides insights into metabolisms of medicinal natural products.</title>
        <authorList>
            <person name="Kim T."/>
        </authorList>
    </citation>
    <scope>NUCLEOTIDE SEQUENCE [LARGE SCALE GENOMIC DNA]</scope>
    <source>
        <strain evidence="1">TK-2024</strain>
        <tissue evidence="1">Old leaves</tissue>
    </source>
</reference>
<proteinExistence type="predicted"/>
<accession>A0ABR2NZG8</accession>
<keyword evidence="2" id="KW-1185">Reference proteome</keyword>
<evidence type="ECO:0000313" key="1">
    <source>
        <dbReference type="EMBL" id="KAK8981423.1"/>
    </source>
</evidence>
<protein>
    <submittedName>
        <fullName evidence="1">Uncharacterized protein</fullName>
    </submittedName>
</protein>
<gene>
    <name evidence="1" type="ORF">V6N11_027845</name>
</gene>